<evidence type="ECO:0000313" key="7">
    <source>
        <dbReference type="Proteomes" id="UP000782312"/>
    </source>
</evidence>
<protein>
    <submittedName>
        <fullName evidence="6">Methyltransferase domain-containing protein</fullName>
    </submittedName>
</protein>
<dbReference type="Gene3D" id="3.40.50.150">
    <property type="entry name" value="Vaccinia Virus protein VP39"/>
    <property type="match status" value="1"/>
</dbReference>
<feature type="region of interest" description="Disordered" evidence="4">
    <location>
        <begin position="1"/>
        <end position="23"/>
    </location>
</feature>
<dbReference type="GO" id="GO:0032259">
    <property type="term" value="P:methylation"/>
    <property type="evidence" value="ECO:0007669"/>
    <property type="project" value="UniProtKB-KW"/>
</dbReference>
<dbReference type="GO" id="GO:0005524">
    <property type="term" value="F:ATP binding"/>
    <property type="evidence" value="ECO:0007669"/>
    <property type="project" value="UniProtKB-UniRule"/>
</dbReference>
<feature type="domain" description="ATP-grasp" evidence="5">
    <location>
        <begin position="421"/>
        <end position="634"/>
    </location>
</feature>
<evidence type="ECO:0000256" key="3">
    <source>
        <dbReference type="PROSITE-ProRule" id="PRU00409"/>
    </source>
</evidence>
<evidence type="ECO:0000256" key="4">
    <source>
        <dbReference type="SAM" id="MobiDB-lite"/>
    </source>
</evidence>
<accession>A0A932I2B1</accession>
<name>A0A932I2B1_UNCTE</name>
<gene>
    <name evidence="6" type="ORF">HYZ11_12800</name>
</gene>
<keyword evidence="3" id="KW-0067">ATP-binding</keyword>
<dbReference type="GO" id="GO:0008168">
    <property type="term" value="F:methyltransferase activity"/>
    <property type="evidence" value="ECO:0007669"/>
    <property type="project" value="UniProtKB-KW"/>
</dbReference>
<dbReference type="Gene3D" id="3.30.470.20">
    <property type="entry name" value="ATP-grasp fold, B domain"/>
    <property type="match status" value="1"/>
</dbReference>
<dbReference type="InterPro" id="IPR011095">
    <property type="entry name" value="Dala_Dala_lig_C"/>
</dbReference>
<keyword evidence="3" id="KW-0547">Nucleotide-binding</keyword>
<dbReference type="Gene3D" id="2.20.25.110">
    <property type="entry name" value="S-adenosyl-L-methionine-dependent methyltransferases"/>
    <property type="match status" value="1"/>
</dbReference>
<evidence type="ECO:0000259" key="5">
    <source>
        <dbReference type="PROSITE" id="PS50975"/>
    </source>
</evidence>
<dbReference type="PANTHER" id="PTHR23132:SF23">
    <property type="entry name" value="D-ALANINE--D-ALANINE LIGASE B"/>
    <property type="match status" value="1"/>
</dbReference>
<comment type="caution">
    <text evidence="6">The sequence shown here is derived from an EMBL/GenBank/DDBJ whole genome shotgun (WGS) entry which is preliminary data.</text>
</comment>
<dbReference type="Proteomes" id="UP000782312">
    <property type="component" value="Unassembled WGS sequence"/>
</dbReference>
<reference evidence="6" key="1">
    <citation type="submission" date="2020-07" db="EMBL/GenBank/DDBJ databases">
        <title>Huge and variable diversity of episymbiotic CPR bacteria and DPANN archaea in groundwater ecosystems.</title>
        <authorList>
            <person name="He C.Y."/>
            <person name="Keren R."/>
            <person name="Whittaker M."/>
            <person name="Farag I.F."/>
            <person name="Doudna J."/>
            <person name="Cate J.H.D."/>
            <person name="Banfield J.F."/>
        </authorList>
    </citation>
    <scope>NUCLEOTIDE SEQUENCE</scope>
    <source>
        <strain evidence="6">NC_groundwater_763_Ag_S-0.2um_68_21</strain>
    </source>
</reference>
<dbReference type="GO" id="GO:0046872">
    <property type="term" value="F:metal ion binding"/>
    <property type="evidence" value="ECO:0007669"/>
    <property type="project" value="InterPro"/>
</dbReference>
<evidence type="ECO:0000313" key="6">
    <source>
        <dbReference type="EMBL" id="MBI3128477.1"/>
    </source>
</evidence>
<dbReference type="PROSITE" id="PS50975">
    <property type="entry name" value="ATP_GRASP"/>
    <property type="match status" value="1"/>
</dbReference>
<dbReference type="Pfam" id="PF13847">
    <property type="entry name" value="Methyltransf_31"/>
    <property type="match status" value="1"/>
</dbReference>
<dbReference type="AlphaFoldDB" id="A0A932I2B1"/>
<dbReference type="CDD" id="cd02440">
    <property type="entry name" value="AdoMet_MTases"/>
    <property type="match status" value="1"/>
</dbReference>
<dbReference type="PANTHER" id="PTHR23132">
    <property type="entry name" value="D-ALANINE--D-ALANINE LIGASE"/>
    <property type="match status" value="1"/>
</dbReference>
<dbReference type="GO" id="GO:0008716">
    <property type="term" value="F:D-alanine-D-alanine ligase activity"/>
    <property type="evidence" value="ECO:0007669"/>
    <property type="project" value="InterPro"/>
</dbReference>
<evidence type="ECO:0000256" key="2">
    <source>
        <dbReference type="ARBA" id="ARBA00022598"/>
    </source>
</evidence>
<feature type="region of interest" description="Disordered" evidence="4">
    <location>
        <begin position="640"/>
        <end position="667"/>
    </location>
</feature>
<dbReference type="FunFam" id="3.30.470.20:FF:000105">
    <property type="entry name" value="Predicted protein"/>
    <property type="match status" value="1"/>
</dbReference>
<dbReference type="EMBL" id="JACPUR010000030">
    <property type="protein sequence ID" value="MBI3128477.1"/>
    <property type="molecule type" value="Genomic_DNA"/>
</dbReference>
<dbReference type="SUPFAM" id="SSF53335">
    <property type="entry name" value="S-adenosyl-L-methionine-dependent methyltransferases"/>
    <property type="match status" value="1"/>
</dbReference>
<dbReference type="Pfam" id="PF07478">
    <property type="entry name" value="Dala_Dala_lig_C"/>
    <property type="match status" value="1"/>
</dbReference>
<organism evidence="6 7">
    <name type="scientific">Tectimicrobiota bacterium</name>
    <dbReference type="NCBI Taxonomy" id="2528274"/>
    <lineage>
        <taxon>Bacteria</taxon>
        <taxon>Pseudomonadati</taxon>
        <taxon>Nitrospinota/Tectimicrobiota group</taxon>
        <taxon>Candidatus Tectimicrobiota</taxon>
    </lineage>
</organism>
<keyword evidence="6" id="KW-0808">Transferase</keyword>
<dbReference type="Gene3D" id="3.30.1490.20">
    <property type="entry name" value="ATP-grasp fold, A domain"/>
    <property type="match status" value="1"/>
</dbReference>
<proteinExistence type="inferred from homology"/>
<dbReference type="InterPro" id="IPR025714">
    <property type="entry name" value="Methyltranfer_dom"/>
</dbReference>
<dbReference type="InterPro" id="IPR011761">
    <property type="entry name" value="ATP-grasp"/>
</dbReference>
<dbReference type="InterPro" id="IPR029063">
    <property type="entry name" value="SAM-dependent_MTases_sf"/>
</dbReference>
<comment type="similarity">
    <text evidence="1">Belongs to the D-alanine--D-alanine ligase family.</text>
</comment>
<keyword evidence="6" id="KW-0489">Methyltransferase</keyword>
<evidence type="ECO:0000256" key="1">
    <source>
        <dbReference type="ARBA" id="ARBA00010871"/>
    </source>
</evidence>
<dbReference type="SUPFAM" id="SSF56059">
    <property type="entry name" value="Glutathione synthetase ATP-binding domain-like"/>
    <property type="match status" value="1"/>
</dbReference>
<sequence>MSDKPPASGKSSIPGKNGKSRKRALGPVANLEEHVPPEWWRGIFNSLYLKTDSDVVADPNITRQEAEYFARLLQLSPEDKVLDLCCGQGRHSLELARRGFRGVEGLDRSHFLIQKARSLAKKEGLPVKFREGDARKLPYSPDAFDAALILGNSFGYFETAHEDLKVLQGVCRALKPWGKLLIDVSDGEYLRERFQPRSWEWLDDKHFVCRERALSADGRRLISREVVTHVEKGVLVDQFYAERLYSRPELMELLRAAGFHEAAVHGEIATGSQRNQDLGMMERRIILTGVARKEWTPLRKRPKEAVRTVAVVMGDPGKQDIVKPDAVFDEDDLYTIDQLKAALRELKDYRFLYLSNHDSLIAELAKLKGKADFVLNLCDEGLANDPLKELHVPALLEALGIPFTGAGPQCLAYCYDKSLVRGIAKEMDIPVPEAFFIKPGESTFEMPFAFPAIVKPNFGDSSFGITQKSVVHDHEELLNVVTELHRRFGYEKPILVEEFLAGADLTVGIIGNPDASYTVFPVSEEDYSELPEELPRICGYEAKWDPESPYARLRSIPASLPDVTEKRMVDASLKLFERLGCRDYARFDWRLDAEGNPKLLEVNPNPGWCWDGHLAKMAKFTGVSYAGMLEAILRAAEQRLGLDSQSPDRPAERKEEAAGEPVLVNGN</sequence>
<dbReference type="InterPro" id="IPR013815">
    <property type="entry name" value="ATP_grasp_subdomain_1"/>
</dbReference>
<keyword evidence="2" id="KW-0436">Ligase</keyword>